<evidence type="ECO:0000256" key="1">
    <source>
        <dbReference type="ARBA" id="ARBA00004141"/>
    </source>
</evidence>
<feature type="transmembrane region" description="Helical" evidence="6">
    <location>
        <begin position="268"/>
        <end position="287"/>
    </location>
</feature>
<feature type="transmembrane region" description="Helical" evidence="6">
    <location>
        <begin position="183"/>
        <end position="201"/>
    </location>
</feature>
<dbReference type="SUPFAM" id="SSF103481">
    <property type="entry name" value="Multidrug resistance efflux transporter EmrE"/>
    <property type="match status" value="2"/>
</dbReference>
<comment type="similarity">
    <text evidence="2">Belongs to the EamA transporter family.</text>
</comment>
<feature type="domain" description="EamA" evidence="7">
    <location>
        <begin position="6"/>
        <end position="135"/>
    </location>
</feature>
<dbReference type="InterPro" id="IPR050638">
    <property type="entry name" value="AA-Vitamin_Transporters"/>
</dbReference>
<evidence type="ECO:0000256" key="5">
    <source>
        <dbReference type="ARBA" id="ARBA00023136"/>
    </source>
</evidence>
<proteinExistence type="inferred from homology"/>
<accession>A0ABQ6H7Y4</accession>
<dbReference type="InterPro" id="IPR037185">
    <property type="entry name" value="EmrE-like"/>
</dbReference>
<dbReference type="Proteomes" id="UP001157133">
    <property type="component" value="Unassembled WGS sequence"/>
</dbReference>
<feature type="domain" description="EamA" evidence="7">
    <location>
        <begin position="154"/>
        <end position="286"/>
    </location>
</feature>
<evidence type="ECO:0000256" key="4">
    <source>
        <dbReference type="ARBA" id="ARBA00022989"/>
    </source>
</evidence>
<evidence type="ECO:0000256" key="2">
    <source>
        <dbReference type="ARBA" id="ARBA00007362"/>
    </source>
</evidence>
<feature type="transmembrane region" description="Helical" evidence="6">
    <location>
        <begin position="35"/>
        <end position="51"/>
    </location>
</feature>
<dbReference type="EMBL" id="BSSU01000011">
    <property type="protein sequence ID" value="GLX82870.1"/>
    <property type="molecule type" value="Genomic_DNA"/>
</dbReference>
<keyword evidence="4 6" id="KW-1133">Transmembrane helix</keyword>
<comment type="caution">
    <text evidence="8">The sequence shown here is derived from an EMBL/GenBank/DDBJ whole genome shotgun (WGS) entry which is preliminary data.</text>
</comment>
<feature type="transmembrane region" description="Helical" evidence="6">
    <location>
        <begin position="213"/>
        <end position="237"/>
    </location>
</feature>
<comment type="subcellular location">
    <subcellularLocation>
        <location evidence="1">Membrane</location>
        <topology evidence="1">Multi-pass membrane protein</topology>
    </subcellularLocation>
</comment>
<feature type="transmembrane region" description="Helical" evidence="6">
    <location>
        <begin position="88"/>
        <end position="107"/>
    </location>
</feature>
<keyword evidence="3 6" id="KW-0812">Transmembrane</keyword>
<sequence>MNNTALYLTTVLIWGSTWIAINYQLGDVAPEVSLVYRFGLAAIVLFVYCKWRKLDLSLDMKSHFQLICFGVMLFGANYYFLYLAQSHINSALTCIAFSTIMLMNIVNTRIWFNTKISKQTYLGGALGLIGIVTLFWPQIEHLSLTDTTLLGLGLCLIGTMCASAGNMISIANKNKQLPVVQSNAWGMLYGTLFMALMAMIQGVEFTMSTTPEYIVSLLYLSLFGSVIGFGCYLTLLGNIGAHKASYSTIMFPAVAVVISTFVEGFEWNSYTVFGFVTIMIGNLVVLAKPKFSEKLLAKPATTQS</sequence>
<keyword evidence="5 6" id="KW-0472">Membrane</keyword>
<dbReference type="PANTHER" id="PTHR32322">
    <property type="entry name" value="INNER MEMBRANE TRANSPORTER"/>
    <property type="match status" value="1"/>
</dbReference>
<feature type="transmembrane region" description="Helical" evidence="6">
    <location>
        <begin position="149"/>
        <end position="171"/>
    </location>
</feature>
<evidence type="ECO:0000256" key="6">
    <source>
        <dbReference type="SAM" id="Phobius"/>
    </source>
</evidence>
<name>A0ABQ6H7Y4_9GAMM</name>
<feature type="transmembrane region" description="Helical" evidence="6">
    <location>
        <begin position="244"/>
        <end position="262"/>
    </location>
</feature>
<protein>
    <recommendedName>
        <fullName evidence="7">EamA domain-containing protein</fullName>
    </recommendedName>
</protein>
<evidence type="ECO:0000259" key="7">
    <source>
        <dbReference type="Pfam" id="PF00892"/>
    </source>
</evidence>
<organism evidence="8 9">
    <name type="scientific">Thalassotalea eurytherma</name>
    <dbReference type="NCBI Taxonomy" id="1144278"/>
    <lineage>
        <taxon>Bacteria</taxon>
        <taxon>Pseudomonadati</taxon>
        <taxon>Pseudomonadota</taxon>
        <taxon>Gammaproteobacteria</taxon>
        <taxon>Alteromonadales</taxon>
        <taxon>Colwelliaceae</taxon>
        <taxon>Thalassotalea</taxon>
    </lineage>
</organism>
<dbReference type="InterPro" id="IPR000620">
    <property type="entry name" value="EamA_dom"/>
</dbReference>
<dbReference type="RefSeq" id="WP_284208260.1">
    <property type="nucleotide sequence ID" value="NZ_BSSU01000011.1"/>
</dbReference>
<feature type="transmembrane region" description="Helical" evidence="6">
    <location>
        <begin position="5"/>
        <end position="23"/>
    </location>
</feature>
<feature type="transmembrane region" description="Helical" evidence="6">
    <location>
        <begin position="119"/>
        <end position="137"/>
    </location>
</feature>
<evidence type="ECO:0000313" key="8">
    <source>
        <dbReference type="EMBL" id="GLX82870.1"/>
    </source>
</evidence>
<dbReference type="PANTHER" id="PTHR32322:SF2">
    <property type="entry name" value="EAMA DOMAIN-CONTAINING PROTEIN"/>
    <property type="match status" value="1"/>
</dbReference>
<feature type="transmembrane region" description="Helical" evidence="6">
    <location>
        <begin position="63"/>
        <end position="82"/>
    </location>
</feature>
<reference evidence="8 9" key="1">
    <citation type="submission" date="2023-03" db="EMBL/GenBank/DDBJ databases">
        <title>Draft genome sequence of Thalassotalea eurytherma JCM 18482T.</title>
        <authorList>
            <person name="Sawabe T."/>
        </authorList>
    </citation>
    <scope>NUCLEOTIDE SEQUENCE [LARGE SCALE GENOMIC DNA]</scope>
    <source>
        <strain evidence="8 9">JCM 18482</strain>
    </source>
</reference>
<dbReference type="Pfam" id="PF00892">
    <property type="entry name" value="EamA"/>
    <property type="match status" value="2"/>
</dbReference>
<keyword evidence="9" id="KW-1185">Reference proteome</keyword>
<gene>
    <name evidence="8" type="ORF">theurythT_23220</name>
</gene>
<evidence type="ECO:0000256" key="3">
    <source>
        <dbReference type="ARBA" id="ARBA00022692"/>
    </source>
</evidence>
<evidence type="ECO:0000313" key="9">
    <source>
        <dbReference type="Proteomes" id="UP001157133"/>
    </source>
</evidence>